<name>A0A8S1IMR3_9CHLO</name>
<evidence type="ECO:0000256" key="11">
    <source>
        <dbReference type="RuleBase" id="RU367023"/>
    </source>
</evidence>
<evidence type="ECO:0000256" key="10">
    <source>
        <dbReference type="ARBA" id="ARBA00023315"/>
    </source>
</evidence>
<evidence type="ECO:0000256" key="3">
    <source>
        <dbReference type="ARBA" id="ARBA00022516"/>
    </source>
</evidence>
<organism evidence="12 13">
    <name type="scientific">Ostreobium quekettii</name>
    <dbReference type="NCBI Taxonomy" id="121088"/>
    <lineage>
        <taxon>Eukaryota</taxon>
        <taxon>Viridiplantae</taxon>
        <taxon>Chlorophyta</taxon>
        <taxon>core chlorophytes</taxon>
        <taxon>Ulvophyceae</taxon>
        <taxon>TCBD clade</taxon>
        <taxon>Bryopsidales</taxon>
        <taxon>Ostreobineae</taxon>
        <taxon>Ostreobiaceae</taxon>
        <taxon>Ostreobium</taxon>
    </lineage>
</organism>
<accession>A0A8S1IMR3</accession>
<keyword evidence="10" id="KW-0012">Acyltransferase</keyword>
<reference evidence="12" key="1">
    <citation type="submission" date="2020-12" db="EMBL/GenBank/DDBJ databases">
        <authorList>
            <person name="Iha C."/>
        </authorList>
    </citation>
    <scope>NUCLEOTIDE SEQUENCE</scope>
</reference>
<evidence type="ECO:0000256" key="2">
    <source>
        <dbReference type="ARBA" id="ARBA00005420"/>
    </source>
</evidence>
<evidence type="ECO:0000313" key="13">
    <source>
        <dbReference type="Proteomes" id="UP000708148"/>
    </source>
</evidence>
<feature type="transmembrane region" description="Helical" evidence="11">
    <location>
        <begin position="21"/>
        <end position="46"/>
    </location>
</feature>
<dbReference type="PANTHER" id="PTHR12317">
    <property type="entry name" value="DIACYLGLYCEROL O-ACYLTRANSFERASE"/>
    <property type="match status" value="1"/>
</dbReference>
<evidence type="ECO:0000256" key="4">
    <source>
        <dbReference type="ARBA" id="ARBA00022679"/>
    </source>
</evidence>
<evidence type="ECO:0000256" key="7">
    <source>
        <dbReference type="ARBA" id="ARBA00022989"/>
    </source>
</evidence>
<proteinExistence type="inferred from homology"/>
<dbReference type="CDD" id="cd07987">
    <property type="entry name" value="LPLAT_MGAT-like"/>
    <property type="match status" value="1"/>
</dbReference>
<keyword evidence="13" id="KW-1185">Reference proteome</keyword>
<protein>
    <recommendedName>
        <fullName evidence="11">Acyltransferase</fullName>
        <ecNumber evidence="11">2.3.1.-</ecNumber>
    </recommendedName>
</protein>
<gene>
    <name evidence="12" type="ORF">OSTQU699_LOCUS246</name>
</gene>
<dbReference type="PANTHER" id="PTHR12317:SF63">
    <property type="entry name" value="DIACYLGLYCEROL O-ACYLTRANSFERASE 2"/>
    <property type="match status" value="1"/>
</dbReference>
<keyword evidence="9 11" id="KW-0472">Membrane</keyword>
<keyword evidence="3" id="KW-0444">Lipid biosynthesis</keyword>
<comment type="caution">
    <text evidence="11">Lacks conserved residue(s) required for the propagation of feature annotation.</text>
</comment>
<dbReference type="SUPFAM" id="SSF69593">
    <property type="entry name" value="Glycerol-3-phosphate (1)-acyltransferase"/>
    <property type="match status" value="1"/>
</dbReference>
<comment type="subcellular location">
    <subcellularLocation>
        <location evidence="1 11">Endoplasmic reticulum membrane</location>
        <topology evidence="1 11">Multi-pass membrane protein</topology>
    </subcellularLocation>
</comment>
<dbReference type="GO" id="GO:0005789">
    <property type="term" value="C:endoplasmic reticulum membrane"/>
    <property type="evidence" value="ECO:0007669"/>
    <property type="project" value="UniProtKB-SubCell"/>
</dbReference>
<dbReference type="AlphaFoldDB" id="A0A8S1IMR3"/>
<evidence type="ECO:0000256" key="9">
    <source>
        <dbReference type="ARBA" id="ARBA00023136"/>
    </source>
</evidence>
<dbReference type="Proteomes" id="UP000708148">
    <property type="component" value="Unassembled WGS sequence"/>
</dbReference>
<comment type="caution">
    <text evidence="12">The sequence shown here is derived from an EMBL/GenBank/DDBJ whole genome shotgun (WGS) entry which is preliminary data.</text>
</comment>
<dbReference type="EC" id="2.3.1.-" evidence="11"/>
<evidence type="ECO:0000256" key="1">
    <source>
        <dbReference type="ARBA" id="ARBA00004477"/>
    </source>
</evidence>
<keyword evidence="8" id="KW-0443">Lipid metabolism</keyword>
<keyword evidence="7 11" id="KW-1133">Transmembrane helix</keyword>
<keyword evidence="6 11" id="KW-0256">Endoplasmic reticulum</keyword>
<comment type="similarity">
    <text evidence="2 11">Belongs to the diacylglycerol acyltransferase family.</text>
</comment>
<dbReference type="Pfam" id="PF03982">
    <property type="entry name" value="DAGAT"/>
    <property type="match status" value="1"/>
</dbReference>
<dbReference type="OrthoDB" id="264532at2759"/>
<evidence type="ECO:0000256" key="8">
    <source>
        <dbReference type="ARBA" id="ARBA00023098"/>
    </source>
</evidence>
<dbReference type="InterPro" id="IPR007130">
    <property type="entry name" value="DAGAT"/>
</dbReference>
<keyword evidence="4 11" id="KW-0808">Transferase</keyword>
<evidence type="ECO:0000256" key="5">
    <source>
        <dbReference type="ARBA" id="ARBA00022692"/>
    </source>
</evidence>
<sequence length="320" mass="35649">MTYGKTSYSDGMGPVHKQSWISYLVALATMTLLSSWMHVLGGLLLLAWRPPFGGILALLWSTVLVPASEWRAFRDGWIMRAWREYCHYSYHIEQELEPAKSYVAALFPHGVIPFGMMMTWAETPFLVPDHPCHGMVGSSLFRIPLYKHFITWMGGQPATKTNILRVLRQPGQVAVLAPGGVAEMFLTGGASEKVMLRSRKGFVRTALIAGADIIPVYILGNSCILTLRGTKFLQALSRKTGSALGLLTGRWGLPAPIPAPHPVRAVSAPPIKVEKAMPMTHPLFDQEVERLHALFMESLRALYYRHRGDFGWGDRPLEIV</sequence>
<dbReference type="EMBL" id="CAJHUC010000280">
    <property type="protein sequence ID" value="CAD7694886.1"/>
    <property type="molecule type" value="Genomic_DNA"/>
</dbReference>
<keyword evidence="5 11" id="KW-0812">Transmembrane</keyword>
<dbReference type="GO" id="GO:0004144">
    <property type="term" value="F:diacylglycerol O-acyltransferase activity"/>
    <property type="evidence" value="ECO:0007669"/>
    <property type="project" value="TreeGrafter"/>
</dbReference>
<evidence type="ECO:0000256" key="6">
    <source>
        <dbReference type="ARBA" id="ARBA00022824"/>
    </source>
</evidence>
<dbReference type="GO" id="GO:0019432">
    <property type="term" value="P:triglyceride biosynthetic process"/>
    <property type="evidence" value="ECO:0007669"/>
    <property type="project" value="TreeGrafter"/>
</dbReference>
<evidence type="ECO:0000313" key="12">
    <source>
        <dbReference type="EMBL" id="CAD7694886.1"/>
    </source>
</evidence>